<organism evidence="2 3">
    <name type="scientific">Aeromicrobium chenweiae</name>
    <dbReference type="NCBI Taxonomy" id="2079793"/>
    <lineage>
        <taxon>Bacteria</taxon>
        <taxon>Bacillati</taxon>
        <taxon>Actinomycetota</taxon>
        <taxon>Actinomycetes</taxon>
        <taxon>Propionibacteriales</taxon>
        <taxon>Nocardioidaceae</taxon>
        <taxon>Aeromicrobium</taxon>
    </lineage>
</organism>
<name>A0A2S0WNI0_9ACTN</name>
<feature type="domain" description="DUF1540" evidence="1">
    <location>
        <begin position="61"/>
        <end position="92"/>
    </location>
</feature>
<accession>A0A2S0WNI0</accession>
<evidence type="ECO:0000313" key="2">
    <source>
        <dbReference type="EMBL" id="AWB92871.1"/>
    </source>
</evidence>
<dbReference type="InterPro" id="IPR011437">
    <property type="entry name" value="DUF1540"/>
</dbReference>
<dbReference type="KEGG" id="aez:C3E78_12025"/>
<sequence>MTVIDLPDVHTCSVEGCSYNSDTACHAGAITVSGSQAACGTFIDIGASGGLSKMVAKVGACHRTDCQHNDNLECGASSIAVGPGTDAADCLTYEPV</sequence>
<dbReference type="Pfam" id="PF07561">
    <property type="entry name" value="DUF1540"/>
    <property type="match status" value="2"/>
</dbReference>
<reference evidence="3" key="1">
    <citation type="submission" date="2018-01" db="EMBL/GenBank/DDBJ databases">
        <authorList>
            <person name="Li J."/>
        </authorList>
    </citation>
    <scope>NUCLEOTIDE SEQUENCE [LARGE SCALE GENOMIC DNA]</scope>
    <source>
        <strain evidence="3">592</strain>
    </source>
</reference>
<evidence type="ECO:0000313" key="3">
    <source>
        <dbReference type="Proteomes" id="UP000244384"/>
    </source>
</evidence>
<dbReference type="Proteomes" id="UP000244384">
    <property type="component" value="Chromosome"/>
</dbReference>
<keyword evidence="3" id="KW-1185">Reference proteome</keyword>
<feature type="domain" description="DUF1540" evidence="1">
    <location>
        <begin position="12"/>
        <end position="42"/>
    </location>
</feature>
<dbReference type="RefSeq" id="WP_108578685.1">
    <property type="nucleotide sequence ID" value="NZ_CP026952.1"/>
</dbReference>
<dbReference type="OrthoDB" id="3213529at2"/>
<dbReference type="AlphaFoldDB" id="A0A2S0WNI0"/>
<accession>A0A5F2F3U5</accession>
<gene>
    <name evidence="2" type="ORF">C3E78_12025</name>
</gene>
<protein>
    <submittedName>
        <fullName evidence="2">DUF1540 domain-containing protein</fullName>
    </submittedName>
</protein>
<proteinExistence type="predicted"/>
<evidence type="ECO:0000259" key="1">
    <source>
        <dbReference type="Pfam" id="PF07561"/>
    </source>
</evidence>
<dbReference type="EMBL" id="CP026952">
    <property type="protein sequence ID" value="AWB92871.1"/>
    <property type="molecule type" value="Genomic_DNA"/>
</dbReference>